<dbReference type="EMBL" id="SDOZ01000002">
    <property type="protein sequence ID" value="RXZ61124.1"/>
    <property type="molecule type" value="Genomic_DNA"/>
</dbReference>
<dbReference type="GO" id="GO:0003677">
    <property type="term" value="F:DNA binding"/>
    <property type="evidence" value="ECO:0007669"/>
    <property type="project" value="InterPro"/>
</dbReference>
<keyword evidence="3" id="KW-1185">Reference proteome</keyword>
<sequence length="81" mass="9422">MELSQAYATRIKQLMKENRVNLYKLSKMSGVPHPTISVLLSCKTKDPRSKTILNICRAFNMNYREFYDSALFDLENISDDD</sequence>
<evidence type="ECO:0000259" key="1">
    <source>
        <dbReference type="PROSITE" id="PS50943"/>
    </source>
</evidence>
<accession>A0A4Q2K8X2</accession>
<dbReference type="CDD" id="cd00093">
    <property type="entry name" value="HTH_XRE"/>
    <property type="match status" value="1"/>
</dbReference>
<evidence type="ECO:0000313" key="3">
    <source>
        <dbReference type="Proteomes" id="UP000291269"/>
    </source>
</evidence>
<dbReference type="InterPro" id="IPR001387">
    <property type="entry name" value="Cro/C1-type_HTH"/>
</dbReference>
<feature type="domain" description="HTH cro/C1-type" evidence="1">
    <location>
        <begin position="11"/>
        <end position="66"/>
    </location>
</feature>
<dbReference type="PROSITE" id="PS50943">
    <property type="entry name" value="HTH_CROC1"/>
    <property type="match status" value="1"/>
</dbReference>
<dbReference type="RefSeq" id="WP_129223492.1">
    <property type="nucleotide sequence ID" value="NZ_SDOZ01000002.1"/>
</dbReference>
<dbReference type="SMART" id="SM00530">
    <property type="entry name" value="HTH_XRE"/>
    <property type="match status" value="1"/>
</dbReference>
<name>A0A4Q2K8X2_9FIRM</name>
<organism evidence="2 3">
    <name type="scientific">Candidatus Borkfalkia ceftriaxoniphila</name>
    <dbReference type="NCBI Taxonomy" id="2508949"/>
    <lineage>
        <taxon>Bacteria</taxon>
        <taxon>Bacillati</taxon>
        <taxon>Bacillota</taxon>
        <taxon>Clostridia</taxon>
        <taxon>Christensenellales</taxon>
        <taxon>Christensenellaceae</taxon>
        <taxon>Candidatus Borkfalkia</taxon>
    </lineage>
</organism>
<dbReference type="Proteomes" id="UP000291269">
    <property type="component" value="Unassembled WGS sequence"/>
</dbReference>
<dbReference type="InterPro" id="IPR010982">
    <property type="entry name" value="Lambda_DNA-bd_dom_sf"/>
</dbReference>
<gene>
    <name evidence="2" type="ORF">ESZ91_01705</name>
</gene>
<evidence type="ECO:0000313" key="2">
    <source>
        <dbReference type="EMBL" id="RXZ61124.1"/>
    </source>
</evidence>
<comment type="caution">
    <text evidence="2">The sequence shown here is derived from an EMBL/GenBank/DDBJ whole genome shotgun (WGS) entry which is preliminary data.</text>
</comment>
<dbReference type="OrthoDB" id="9781521at2"/>
<proteinExistence type="predicted"/>
<dbReference type="Pfam" id="PF13443">
    <property type="entry name" value="HTH_26"/>
    <property type="match status" value="1"/>
</dbReference>
<reference evidence="2 3" key="1">
    <citation type="journal article" date="2019" name="Gut">
        <title>Antibiotics-induced monodominance of a novel gut bacterial order.</title>
        <authorList>
            <person name="Hildebrand F."/>
            <person name="Moitinho-Silva L."/>
            <person name="Blasche S."/>
            <person name="Jahn M.T."/>
            <person name="Gossmann T.I."/>
            <person name="Heuerta-Cepas J."/>
            <person name="Hercog R."/>
            <person name="Luetge M."/>
            <person name="Bahram M."/>
            <person name="Pryszlak A."/>
            <person name="Alves R.J."/>
            <person name="Waszak S.M."/>
            <person name="Zhu A."/>
            <person name="Ye L."/>
            <person name="Costea P.I."/>
            <person name="Aalvink S."/>
            <person name="Belzer C."/>
            <person name="Forslund S.K."/>
            <person name="Sunagawa S."/>
            <person name="Hentschel U."/>
            <person name="Merten C."/>
            <person name="Patil K.R."/>
            <person name="Benes V."/>
            <person name="Bork P."/>
        </authorList>
    </citation>
    <scope>NUCLEOTIDE SEQUENCE [LARGE SCALE GENOMIC DNA]</scope>
    <source>
        <strain evidence="2 3">HDS1380</strain>
    </source>
</reference>
<protein>
    <submittedName>
        <fullName evidence="2">XRE family transcriptional regulator</fullName>
    </submittedName>
</protein>
<dbReference type="SUPFAM" id="SSF47413">
    <property type="entry name" value="lambda repressor-like DNA-binding domains"/>
    <property type="match status" value="1"/>
</dbReference>
<dbReference type="AlphaFoldDB" id="A0A4Q2K8X2"/>
<dbReference type="Gene3D" id="1.10.260.40">
    <property type="entry name" value="lambda repressor-like DNA-binding domains"/>
    <property type="match status" value="1"/>
</dbReference>